<feature type="region of interest" description="Disordered" evidence="6">
    <location>
        <begin position="30"/>
        <end position="121"/>
    </location>
</feature>
<dbReference type="SMART" id="SM00220">
    <property type="entry name" value="S_TKc"/>
    <property type="match status" value="1"/>
</dbReference>
<reference evidence="10 11" key="1">
    <citation type="journal article" date="2018" name="Plant J.">
        <title>Genome sequences of Chlorella sorokiniana UTEX 1602 and Micractinium conductrix SAG 241.80: implications to maltose excretion by a green alga.</title>
        <authorList>
            <person name="Arriola M.B."/>
            <person name="Velmurugan N."/>
            <person name="Zhang Y."/>
            <person name="Plunkett M.H."/>
            <person name="Hondzo H."/>
            <person name="Barney B.M."/>
        </authorList>
    </citation>
    <scope>NUCLEOTIDE SEQUENCE [LARGE SCALE GENOMIC DNA]</scope>
    <source>
        <strain evidence="11">UTEX 1602</strain>
    </source>
</reference>
<feature type="region of interest" description="Disordered" evidence="6">
    <location>
        <begin position="414"/>
        <end position="444"/>
    </location>
</feature>
<evidence type="ECO:0000256" key="4">
    <source>
        <dbReference type="ARBA" id="ARBA00022777"/>
    </source>
</evidence>
<dbReference type="SUPFAM" id="SSF56112">
    <property type="entry name" value="Protein kinase-like (PK-like)"/>
    <property type="match status" value="1"/>
</dbReference>
<evidence type="ECO:0000259" key="9">
    <source>
        <dbReference type="PROSITE" id="PS50011"/>
    </source>
</evidence>
<keyword evidence="10" id="KW-0966">Cell projection</keyword>
<keyword evidence="10" id="KW-0969">Cilium</keyword>
<accession>A0A2P6TXY6</accession>
<evidence type="ECO:0000256" key="7">
    <source>
        <dbReference type="SAM" id="Phobius"/>
    </source>
</evidence>
<feature type="compositionally biased region" description="Pro residues" evidence="6">
    <location>
        <begin position="106"/>
        <end position="118"/>
    </location>
</feature>
<feature type="region of interest" description="Disordered" evidence="6">
    <location>
        <begin position="696"/>
        <end position="739"/>
    </location>
</feature>
<feature type="compositionally biased region" description="Polar residues" evidence="6">
    <location>
        <begin position="31"/>
        <end position="48"/>
    </location>
</feature>
<keyword evidence="8" id="KW-0732">Signal</keyword>
<feature type="domain" description="Protein kinase" evidence="9">
    <location>
        <begin position="906"/>
        <end position="1163"/>
    </location>
</feature>
<keyword evidence="2" id="KW-0808">Transferase</keyword>
<dbReference type="Pfam" id="PF00069">
    <property type="entry name" value="Pkinase"/>
    <property type="match status" value="1"/>
</dbReference>
<feature type="region of interest" description="Disordered" evidence="6">
    <location>
        <begin position="337"/>
        <end position="378"/>
    </location>
</feature>
<organism evidence="10 11">
    <name type="scientific">Chlorella sorokiniana</name>
    <name type="common">Freshwater green alga</name>
    <dbReference type="NCBI Taxonomy" id="3076"/>
    <lineage>
        <taxon>Eukaryota</taxon>
        <taxon>Viridiplantae</taxon>
        <taxon>Chlorophyta</taxon>
        <taxon>core chlorophytes</taxon>
        <taxon>Trebouxiophyceae</taxon>
        <taxon>Chlorellales</taxon>
        <taxon>Chlorellaceae</taxon>
        <taxon>Chlorella clade</taxon>
        <taxon>Chlorella</taxon>
    </lineage>
</organism>
<keyword evidence="3" id="KW-0547">Nucleotide-binding</keyword>
<keyword evidence="11" id="KW-1185">Reference proteome</keyword>
<dbReference type="GO" id="GO:0005524">
    <property type="term" value="F:ATP binding"/>
    <property type="evidence" value="ECO:0007669"/>
    <property type="project" value="UniProtKB-KW"/>
</dbReference>
<proteinExistence type="predicted"/>
<dbReference type="GO" id="GO:0004674">
    <property type="term" value="F:protein serine/threonine kinase activity"/>
    <property type="evidence" value="ECO:0007669"/>
    <property type="project" value="UniProtKB-KW"/>
</dbReference>
<comment type="caution">
    <text evidence="10">The sequence shown here is derived from an EMBL/GenBank/DDBJ whole genome shotgun (WGS) entry which is preliminary data.</text>
</comment>
<name>A0A2P6TXY6_CHLSO</name>
<dbReference type="PROSITE" id="PS50011">
    <property type="entry name" value="PROTEIN_KINASE_DOM"/>
    <property type="match status" value="1"/>
</dbReference>
<keyword evidence="5" id="KW-0067">ATP-binding</keyword>
<dbReference type="InterPro" id="IPR000719">
    <property type="entry name" value="Prot_kinase_dom"/>
</dbReference>
<dbReference type="InterPro" id="IPR050205">
    <property type="entry name" value="CDPK_Ser/Thr_kinases"/>
</dbReference>
<gene>
    <name evidence="10" type="ORF">C2E21_2055</name>
</gene>
<keyword evidence="10" id="KW-0282">Flagellum</keyword>
<evidence type="ECO:0000256" key="5">
    <source>
        <dbReference type="ARBA" id="ARBA00022840"/>
    </source>
</evidence>
<feature type="compositionally biased region" description="Pro residues" evidence="6">
    <location>
        <begin position="346"/>
        <end position="358"/>
    </location>
</feature>
<protein>
    <submittedName>
        <fullName evidence="10">Flagellar associated</fullName>
    </submittedName>
</protein>
<dbReference type="InterPro" id="IPR011009">
    <property type="entry name" value="Kinase-like_dom_sf"/>
</dbReference>
<evidence type="ECO:0000313" key="10">
    <source>
        <dbReference type="EMBL" id="PRW58908.1"/>
    </source>
</evidence>
<dbReference type="AlphaFoldDB" id="A0A2P6TXY6"/>
<feature type="region of interest" description="Disordered" evidence="6">
    <location>
        <begin position="761"/>
        <end position="839"/>
    </location>
</feature>
<keyword evidence="4" id="KW-0418">Kinase</keyword>
<dbReference type="EMBL" id="LHPG02000004">
    <property type="protein sequence ID" value="PRW58908.1"/>
    <property type="molecule type" value="Genomic_DNA"/>
</dbReference>
<evidence type="ECO:0000256" key="3">
    <source>
        <dbReference type="ARBA" id="ARBA00022741"/>
    </source>
</evidence>
<evidence type="ECO:0000313" key="11">
    <source>
        <dbReference type="Proteomes" id="UP000239899"/>
    </source>
</evidence>
<feature type="chain" id="PRO_5015113398" evidence="8">
    <location>
        <begin position="29"/>
        <end position="1175"/>
    </location>
</feature>
<dbReference type="Proteomes" id="UP000239899">
    <property type="component" value="Unassembled WGS sequence"/>
</dbReference>
<keyword evidence="7" id="KW-0812">Transmembrane</keyword>
<dbReference type="OrthoDB" id="514919at2759"/>
<evidence type="ECO:0000256" key="2">
    <source>
        <dbReference type="ARBA" id="ARBA00022679"/>
    </source>
</evidence>
<evidence type="ECO:0000256" key="6">
    <source>
        <dbReference type="SAM" id="MobiDB-lite"/>
    </source>
</evidence>
<evidence type="ECO:0000256" key="1">
    <source>
        <dbReference type="ARBA" id="ARBA00022527"/>
    </source>
</evidence>
<evidence type="ECO:0000256" key="8">
    <source>
        <dbReference type="SAM" id="SignalP"/>
    </source>
</evidence>
<sequence length="1175" mass="120171">MGCSRAPSRARAALLAAALAALLAVSAATPHPSQQQPSRTLQQVQQDGAVSEAGAALAPTPASTAGGTVDQQAIGPGLPANGTVVAQQQKPTCPNGGTFPLCLPNQPSPSPQPPPPAAPAASIAATSNFTFSVLNNVAEFTPEVQTKVAAQLAAQLQVPASQVTLAAPVNITVGAALQLAAFPPGREADVQAGIVEYLGAGNAATNVTQRAAAAATNRRRLRAEKAQATNFDVTVTTPDATLASQVEGRLKDTQGLARFLTAYLRRNNQDSETVTAKLATADGVQAPRALVDTTVGLTAADLAEGKAANVPKVATATNLEDVVRTAGMPTNTLVSVGQTSFYTPNSPSPSPAASPSPPGEASVSGTSPPPSGGSGGGSSVQVWVWAVVGVCAGVAIVAAGFIGFVLIKRKRLARGAAPPPRPDKQPRRSDSTPQPPPGALPLKEEDYAPLARGGNAMENGAAVALAASSAAAAGTAAVASREASASQPPLLAALGAPAAAAAAPEVVVHDEDDTPMPLAITADETNLFQLGSRLPAGQEAQVQAAQQAAAEKLAAQQAQLPPTAEAPAAAAAAAAPEAAPAAADAGAGAAVAGAAAGAAAGGMLGGMLRALTGGRSEEEKKAAAAKKAEEKAAKEAEKAAREAEKQAAKEAEAAAAQAAAEAAAREAEAAAAAAAAHDAELTAAAAAAAEAIAASQGRGSPSPVQSFTSTDMPSPVLVTPPGGGPPIPMLPLAVPPSDVQDPNLAFQLGMQAGVAAAMKAASPAPAPAPARQSSSRRPGSNTPSRSGSISGDRPPRQRREGSFSGASAHGDRSRRAGSVSGRSETGSETGRPRGFAPGEEEEADNFALGSVEQAPAALRAPSAGVCAAFVSDRQKHETAPADSPLTKIVLERTAHLRPGSQFIKSFWMTEGVRCTNTSVVRNAVHKVNKQPVSIKFYGRMEDFNRERQLYSLAISPQFVPMMYFCEEGSEDLPPFVITERGDFTLAEVLRKSRPPPQQQKILLHDVACALSQLHSMGLVQMDIRPANVMFFGKEGAWKLVDFENWAWAGQPADVSYALRYAAPELPAADMCGEASIAADPSMDMFSLGVLAWEVMTGKRFFGDASDGDVRQMLMGHKLLPSEGDKTVLAQITDKNAQRLLRYLLRRPPSARWDAAKVASCLWFKTSDFQAYRVTG</sequence>
<keyword evidence="1" id="KW-0723">Serine/threonine-protein kinase</keyword>
<feature type="compositionally biased region" description="Basic and acidic residues" evidence="6">
    <location>
        <begin position="421"/>
        <end position="430"/>
    </location>
</feature>
<keyword evidence="7" id="KW-1133">Transmembrane helix</keyword>
<feature type="compositionally biased region" description="Low complexity" evidence="6">
    <location>
        <begin position="761"/>
        <end position="780"/>
    </location>
</feature>
<dbReference type="PANTHER" id="PTHR24349">
    <property type="entry name" value="SERINE/THREONINE-PROTEIN KINASE"/>
    <property type="match status" value="1"/>
</dbReference>
<dbReference type="Gene3D" id="1.10.510.10">
    <property type="entry name" value="Transferase(Phosphotransferase) domain 1"/>
    <property type="match status" value="1"/>
</dbReference>
<feature type="region of interest" description="Disordered" evidence="6">
    <location>
        <begin position="619"/>
        <end position="648"/>
    </location>
</feature>
<feature type="transmembrane region" description="Helical" evidence="7">
    <location>
        <begin position="382"/>
        <end position="407"/>
    </location>
</feature>
<keyword evidence="7" id="KW-0472">Membrane</keyword>
<feature type="signal peptide" evidence="8">
    <location>
        <begin position="1"/>
        <end position="28"/>
    </location>
</feature>
<feature type="compositionally biased region" description="Polar residues" evidence="6">
    <location>
        <begin position="61"/>
        <end position="71"/>
    </location>
</feature>
<feature type="compositionally biased region" description="Polar residues" evidence="6">
    <location>
        <begin position="697"/>
        <end position="712"/>
    </location>
</feature>